<dbReference type="Proteomes" id="UP000006514">
    <property type="component" value="Unassembled WGS sequence"/>
</dbReference>
<evidence type="ECO:0000313" key="6">
    <source>
        <dbReference type="EMBL" id="EJD34844.1"/>
    </source>
</evidence>
<gene>
    <name evidence="6" type="ORF">AURDEDRAFT_117547</name>
</gene>
<dbReference type="OrthoDB" id="2998255at2759"/>
<keyword evidence="2 4" id="KW-0863">Zinc-finger</keyword>
<dbReference type="KEGG" id="adl:AURDEDRAFT_117547"/>
<organism evidence="6 7">
    <name type="scientific">Auricularia subglabra (strain TFB-10046 / SS5)</name>
    <name type="common">White-rot fungus</name>
    <name type="synonym">Auricularia delicata (strain TFB10046)</name>
    <dbReference type="NCBI Taxonomy" id="717982"/>
    <lineage>
        <taxon>Eukaryota</taxon>
        <taxon>Fungi</taxon>
        <taxon>Dikarya</taxon>
        <taxon>Basidiomycota</taxon>
        <taxon>Agaricomycotina</taxon>
        <taxon>Agaricomycetes</taxon>
        <taxon>Auriculariales</taxon>
        <taxon>Auriculariaceae</taxon>
        <taxon>Auricularia</taxon>
    </lineage>
</organism>
<evidence type="ECO:0000256" key="4">
    <source>
        <dbReference type="PROSITE-ProRule" id="PRU00134"/>
    </source>
</evidence>
<keyword evidence="1" id="KW-0479">Metal-binding</keyword>
<feature type="domain" description="MYND-type" evidence="5">
    <location>
        <begin position="191"/>
        <end position="239"/>
    </location>
</feature>
<evidence type="ECO:0000259" key="5">
    <source>
        <dbReference type="PROSITE" id="PS50865"/>
    </source>
</evidence>
<evidence type="ECO:0000256" key="1">
    <source>
        <dbReference type="ARBA" id="ARBA00022723"/>
    </source>
</evidence>
<reference evidence="7" key="1">
    <citation type="journal article" date="2012" name="Science">
        <title>The Paleozoic origin of enzymatic lignin decomposition reconstructed from 31 fungal genomes.</title>
        <authorList>
            <person name="Floudas D."/>
            <person name="Binder M."/>
            <person name="Riley R."/>
            <person name="Barry K."/>
            <person name="Blanchette R.A."/>
            <person name="Henrissat B."/>
            <person name="Martinez A.T."/>
            <person name="Otillar R."/>
            <person name="Spatafora J.W."/>
            <person name="Yadav J.S."/>
            <person name="Aerts A."/>
            <person name="Benoit I."/>
            <person name="Boyd A."/>
            <person name="Carlson A."/>
            <person name="Copeland A."/>
            <person name="Coutinho P.M."/>
            <person name="de Vries R.P."/>
            <person name="Ferreira P."/>
            <person name="Findley K."/>
            <person name="Foster B."/>
            <person name="Gaskell J."/>
            <person name="Glotzer D."/>
            <person name="Gorecki P."/>
            <person name="Heitman J."/>
            <person name="Hesse C."/>
            <person name="Hori C."/>
            <person name="Igarashi K."/>
            <person name="Jurgens J.A."/>
            <person name="Kallen N."/>
            <person name="Kersten P."/>
            <person name="Kohler A."/>
            <person name="Kuees U."/>
            <person name="Kumar T.K.A."/>
            <person name="Kuo A."/>
            <person name="LaButti K."/>
            <person name="Larrondo L.F."/>
            <person name="Lindquist E."/>
            <person name="Ling A."/>
            <person name="Lombard V."/>
            <person name="Lucas S."/>
            <person name="Lundell T."/>
            <person name="Martin R."/>
            <person name="McLaughlin D.J."/>
            <person name="Morgenstern I."/>
            <person name="Morin E."/>
            <person name="Murat C."/>
            <person name="Nagy L.G."/>
            <person name="Nolan M."/>
            <person name="Ohm R.A."/>
            <person name="Patyshakuliyeva A."/>
            <person name="Rokas A."/>
            <person name="Ruiz-Duenas F.J."/>
            <person name="Sabat G."/>
            <person name="Salamov A."/>
            <person name="Samejima M."/>
            <person name="Schmutz J."/>
            <person name="Slot J.C."/>
            <person name="St John F."/>
            <person name="Stenlid J."/>
            <person name="Sun H."/>
            <person name="Sun S."/>
            <person name="Syed K."/>
            <person name="Tsang A."/>
            <person name="Wiebenga A."/>
            <person name="Young D."/>
            <person name="Pisabarro A."/>
            <person name="Eastwood D.C."/>
            <person name="Martin F."/>
            <person name="Cullen D."/>
            <person name="Grigoriev I.V."/>
            <person name="Hibbett D.S."/>
        </authorList>
    </citation>
    <scope>NUCLEOTIDE SEQUENCE [LARGE SCALE GENOMIC DNA]</scope>
    <source>
        <strain evidence="7">TFB10046</strain>
    </source>
</reference>
<proteinExistence type="predicted"/>
<dbReference type="InterPro" id="IPR002893">
    <property type="entry name" value="Znf_MYND"/>
</dbReference>
<name>J0WS17_AURST</name>
<dbReference type="SUPFAM" id="SSF144232">
    <property type="entry name" value="HIT/MYND zinc finger-like"/>
    <property type="match status" value="1"/>
</dbReference>
<evidence type="ECO:0000313" key="7">
    <source>
        <dbReference type="Proteomes" id="UP000006514"/>
    </source>
</evidence>
<dbReference type="PROSITE" id="PS50865">
    <property type="entry name" value="ZF_MYND_2"/>
    <property type="match status" value="1"/>
</dbReference>
<evidence type="ECO:0000256" key="2">
    <source>
        <dbReference type="ARBA" id="ARBA00022771"/>
    </source>
</evidence>
<accession>J0WS17</accession>
<dbReference type="GO" id="GO:0008270">
    <property type="term" value="F:zinc ion binding"/>
    <property type="evidence" value="ECO:0007669"/>
    <property type="project" value="UniProtKB-KW"/>
</dbReference>
<dbReference type="EMBL" id="JH687917">
    <property type="protein sequence ID" value="EJD34844.1"/>
    <property type="molecule type" value="Genomic_DNA"/>
</dbReference>
<dbReference type="AlphaFoldDB" id="J0WS17"/>
<dbReference type="Gene3D" id="6.10.140.2220">
    <property type="match status" value="1"/>
</dbReference>
<evidence type="ECO:0000256" key="3">
    <source>
        <dbReference type="ARBA" id="ARBA00022833"/>
    </source>
</evidence>
<dbReference type="InParanoid" id="J0WS17"/>
<protein>
    <recommendedName>
        <fullName evidence="5">MYND-type domain-containing protein</fullName>
    </recommendedName>
</protein>
<keyword evidence="3" id="KW-0862">Zinc</keyword>
<dbReference type="Pfam" id="PF01753">
    <property type="entry name" value="zf-MYND"/>
    <property type="match status" value="1"/>
</dbReference>
<keyword evidence="7" id="KW-1185">Reference proteome</keyword>
<sequence length="301" mass="33852">MRTLTVILLGCRPLVFPHLLRDDLREQLIWCLVQMLNSNTGRDDYEWSDGVSRPRRPGDGHRVRIWMSYLMFHMSISVAVGFLESILNGPDSTPDDGARFSAGFEYALLPALNNALDLAQEAHLTTSAVLTLTSWAFYVHQRMADPKPELHRATRLELERLGKAAKSSDRWAWPTLQGALYKMYSVRTCYGPSCGKGLHQTLDGRPLQLCARCKFTQYCSRECQRADWKYATWPHKDFCPILRVLGPTLKGSLAEFGAAIHATHSGELKIPIDVMNRFSTWAISRGTVSNKLPGSDPGTDL</sequence>